<dbReference type="EMBL" id="LAZR01059446">
    <property type="protein sequence ID" value="KKK67769.1"/>
    <property type="molecule type" value="Genomic_DNA"/>
</dbReference>
<dbReference type="AlphaFoldDB" id="A0A0F8ZMY5"/>
<protein>
    <submittedName>
        <fullName evidence="1">Uncharacterized protein</fullName>
    </submittedName>
</protein>
<proteinExistence type="predicted"/>
<reference evidence="1" key="1">
    <citation type="journal article" date="2015" name="Nature">
        <title>Complex archaea that bridge the gap between prokaryotes and eukaryotes.</title>
        <authorList>
            <person name="Spang A."/>
            <person name="Saw J.H."/>
            <person name="Jorgensen S.L."/>
            <person name="Zaremba-Niedzwiedzka K."/>
            <person name="Martijn J."/>
            <person name="Lind A.E."/>
            <person name="van Eijk R."/>
            <person name="Schleper C."/>
            <person name="Guy L."/>
            <person name="Ettema T.J."/>
        </authorList>
    </citation>
    <scope>NUCLEOTIDE SEQUENCE</scope>
</reference>
<sequence>MDYTKITLGEALSSPNPVIVRNALSMLKQYQRCNHDTQNKSTLPTGENHHYCVKCGLVLSDK</sequence>
<name>A0A0F8ZMY5_9ZZZZ</name>
<evidence type="ECO:0000313" key="1">
    <source>
        <dbReference type="EMBL" id="KKK67769.1"/>
    </source>
</evidence>
<comment type="caution">
    <text evidence="1">The sequence shown here is derived from an EMBL/GenBank/DDBJ whole genome shotgun (WGS) entry which is preliminary data.</text>
</comment>
<gene>
    <name evidence="1" type="ORF">LCGC14_2950760</name>
</gene>
<organism evidence="1">
    <name type="scientific">marine sediment metagenome</name>
    <dbReference type="NCBI Taxonomy" id="412755"/>
    <lineage>
        <taxon>unclassified sequences</taxon>
        <taxon>metagenomes</taxon>
        <taxon>ecological metagenomes</taxon>
    </lineage>
</organism>
<accession>A0A0F8ZMY5</accession>